<proteinExistence type="predicted"/>
<reference evidence="1 2" key="1">
    <citation type="submission" date="2019-02" db="EMBL/GenBank/DDBJ databases">
        <title>Genomic Encyclopedia of Type Strains, Phase IV (KMG-IV): sequencing the most valuable type-strain genomes for metagenomic binning, comparative biology and taxonomic classification.</title>
        <authorList>
            <person name="Goeker M."/>
        </authorList>
    </citation>
    <scope>NUCLEOTIDE SEQUENCE [LARGE SCALE GENOMIC DNA]</scope>
    <source>
        <strain evidence="1 2">DSM 101727</strain>
    </source>
</reference>
<protein>
    <submittedName>
        <fullName evidence="1">Uncharacterized protein</fullName>
    </submittedName>
</protein>
<name>A0A4Q7KQP7_9PSEU</name>
<dbReference type="AlphaFoldDB" id="A0A4Q7KQP7"/>
<dbReference type="RefSeq" id="WP_130344735.1">
    <property type="nucleotide sequence ID" value="NZ_SGWQ01000004.1"/>
</dbReference>
<keyword evidence="2" id="KW-1185">Reference proteome</keyword>
<evidence type="ECO:0000313" key="2">
    <source>
        <dbReference type="Proteomes" id="UP000294257"/>
    </source>
</evidence>
<dbReference type="Proteomes" id="UP000294257">
    <property type="component" value="Unassembled WGS sequence"/>
</dbReference>
<evidence type="ECO:0000313" key="1">
    <source>
        <dbReference type="EMBL" id="RZS39168.1"/>
    </source>
</evidence>
<comment type="caution">
    <text evidence="1">The sequence shown here is derived from an EMBL/GenBank/DDBJ whole genome shotgun (WGS) entry which is preliminary data.</text>
</comment>
<dbReference type="EMBL" id="SGWQ01000004">
    <property type="protein sequence ID" value="RZS39168.1"/>
    <property type="molecule type" value="Genomic_DNA"/>
</dbReference>
<gene>
    <name evidence="1" type="ORF">EV193_104384</name>
</gene>
<accession>A0A4Q7KQP7</accession>
<organism evidence="1 2">
    <name type="scientific">Herbihabitans rhizosphaerae</name>
    <dbReference type="NCBI Taxonomy" id="1872711"/>
    <lineage>
        <taxon>Bacteria</taxon>
        <taxon>Bacillati</taxon>
        <taxon>Actinomycetota</taxon>
        <taxon>Actinomycetes</taxon>
        <taxon>Pseudonocardiales</taxon>
        <taxon>Pseudonocardiaceae</taxon>
        <taxon>Herbihabitans</taxon>
    </lineage>
</organism>
<sequence>MTTTSKLIVIDVPEAVALVRDAVKARGAGYVYSPVPLPGYKDIPGWTPCTYANGDEPGCIVGTGLYERYGVGVEELQELDQDLDDTEVISLEFPARFDVSDEAREVLAVAQGHQDNGKPWGYALTEAEQAATQYDV</sequence>